<name>A0ABT7PFK6_9BACT</name>
<dbReference type="EMBL" id="JASZZN010000004">
    <property type="protein sequence ID" value="MDM4015273.1"/>
    <property type="molecule type" value="Genomic_DNA"/>
</dbReference>
<dbReference type="RefSeq" id="WP_289162744.1">
    <property type="nucleotide sequence ID" value="NZ_JASZZN010000004.1"/>
</dbReference>
<proteinExistence type="predicted"/>
<keyword evidence="2" id="KW-1185">Reference proteome</keyword>
<dbReference type="Proteomes" id="UP001239462">
    <property type="component" value="Unassembled WGS sequence"/>
</dbReference>
<sequence length="199" mass="21906">MSNHKTEPLIATTNHDLMTRFGESTISAFRHMMPDKGDKGRSPALGLRLYASDHSRLVALKAGFDTCRQSRLLNFVEGEVLVGIEAELENQRAYSAYRCVRFLLRPDRQPSILYRSWSRANWGDGIAALESIAAEFLCYPNKVIGRCSRHCCVCGRSLADAESQSRGVGPECIGKLESGMFTTATLSTSGLLPQMGGDQ</sequence>
<accession>A0ABT7PFK6</accession>
<reference evidence="1 2" key="1">
    <citation type="submission" date="2023-06" db="EMBL/GenBank/DDBJ databases">
        <title>Roseiconus lacunae JC819 isolated from Gulf of Mannar region, Tamil Nadu.</title>
        <authorList>
            <person name="Pk S."/>
            <person name="Ch S."/>
            <person name="Ch V.R."/>
        </authorList>
    </citation>
    <scope>NUCLEOTIDE SEQUENCE [LARGE SCALE GENOMIC DNA]</scope>
    <source>
        <strain evidence="1 2">JC819</strain>
    </source>
</reference>
<organism evidence="1 2">
    <name type="scientific">Roseiconus lacunae</name>
    <dbReference type="NCBI Taxonomy" id="2605694"/>
    <lineage>
        <taxon>Bacteria</taxon>
        <taxon>Pseudomonadati</taxon>
        <taxon>Planctomycetota</taxon>
        <taxon>Planctomycetia</taxon>
        <taxon>Pirellulales</taxon>
        <taxon>Pirellulaceae</taxon>
        <taxon>Roseiconus</taxon>
    </lineage>
</organism>
<dbReference type="InterPro" id="IPR046053">
    <property type="entry name" value="DUF6011"/>
</dbReference>
<dbReference type="Pfam" id="PF19474">
    <property type="entry name" value="DUF6011"/>
    <property type="match status" value="1"/>
</dbReference>
<comment type="caution">
    <text evidence="1">The sequence shown here is derived from an EMBL/GenBank/DDBJ whole genome shotgun (WGS) entry which is preliminary data.</text>
</comment>
<evidence type="ECO:0000313" key="2">
    <source>
        <dbReference type="Proteomes" id="UP001239462"/>
    </source>
</evidence>
<evidence type="ECO:0000313" key="1">
    <source>
        <dbReference type="EMBL" id="MDM4015273.1"/>
    </source>
</evidence>
<protein>
    <submittedName>
        <fullName evidence="1">DUF6011 domain-containing protein</fullName>
    </submittedName>
</protein>
<gene>
    <name evidence="1" type="ORF">QTN89_07535</name>
</gene>